<sequence length="175" mass="18598">MSNALIVFASKYGTTQKIAQKIAAGIKATAVCYDCKTGTMISADSQQNVKQVNLAGYGTIVLGSAMYMGMPISAFKKFCAAHEKELLSHPVALFTCGVGTSQEDEGYLRKALPAALNSHAASYAHLGGDVVPERMNAFERMAMKEYVKQHGPAAGINEQAIAEFCIALNKLTGSL</sequence>
<dbReference type="RefSeq" id="WP_092641939.1">
    <property type="nucleotide sequence ID" value="NZ_FNID01000030.1"/>
</dbReference>
<accession>A0A1H0DVF9</accession>
<dbReference type="AlphaFoldDB" id="A0A1H0DVF9"/>
<evidence type="ECO:0000259" key="1">
    <source>
        <dbReference type="PROSITE" id="PS50902"/>
    </source>
</evidence>
<dbReference type="InterPro" id="IPR026816">
    <property type="entry name" value="Flavodoxin_dom"/>
</dbReference>
<reference evidence="2 3" key="1">
    <citation type="submission" date="2016-10" db="EMBL/GenBank/DDBJ databases">
        <authorList>
            <person name="de Groot N.N."/>
        </authorList>
    </citation>
    <scope>NUCLEOTIDE SEQUENCE [LARGE SCALE GENOMIC DNA]</scope>
    <source>
        <strain evidence="2 3">CGMCC 1.5012</strain>
    </source>
</reference>
<dbReference type="Pfam" id="PF12724">
    <property type="entry name" value="Flavodoxin_5"/>
    <property type="match status" value="1"/>
</dbReference>
<dbReference type="PANTHER" id="PTHR38030">
    <property type="entry name" value="PROTOPORPHYRINOGEN IX DEHYDROGENASE [MENAQUINONE]"/>
    <property type="match status" value="1"/>
</dbReference>
<proteinExistence type="predicted"/>
<dbReference type="PANTHER" id="PTHR38030:SF2">
    <property type="entry name" value="PROTOPORPHYRINOGEN IX DEHYDROGENASE [QUINONE]"/>
    <property type="match status" value="1"/>
</dbReference>
<dbReference type="EMBL" id="FNID01000030">
    <property type="protein sequence ID" value="SDN74016.1"/>
    <property type="molecule type" value="Genomic_DNA"/>
</dbReference>
<dbReference type="PROSITE" id="PS00201">
    <property type="entry name" value="FLAVODOXIN"/>
    <property type="match status" value="1"/>
</dbReference>
<dbReference type="SUPFAM" id="SSF52218">
    <property type="entry name" value="Flavoproteins"/>
    <property type="match status" value="1"/>
</dbReference>
<dbReference type="GO" id="GO:0006783">
    <property type="term" value="P:heme biosynthetic process"/>
    <property type="evidence" value="ECO:0007669"/>
    <property type="project" value="TreeGrafter"/>
</dbReference>
<dbReference type="STRING" id="258515.SAMN05192585_13032"/>
<dbReference type="GO" id="GO:0016651">
    <property type="term" value="F:oxidoreductase activity, acting on NAD(P)H"/>
    <property type="evidence" value="ECO:0007669"/>
    <property type="project" value="UniProtKB-ARBA"/>
</dbReference>
<dbReference type="PROSITE" id="PS50902">
    <property type="entry name" value="FLAVODOXIN_LIKE"/>
    <property type="match status" value="1"/>
</dbReference>
<dbReference type="Gene3D" id="3.40.50.360">
    <property type="match status" value="1"/>
</dbReference>
<dbReference type="InterPro" id="IPR029039">
    <property type="entry name" value="Flavoprotein-like_sf"/>
</dbReference>
<dbReference type="GO" id="GO:0009055">
    <property type="term" value="F:electron transfer activity"/>
    <property type="evidence" value="ECO:0007669"/>
    <property type="project" value="InterPro"/>
</dbReference>
<dbReference type="InterPro" id="IPR008254">
    <property type="entry name" value="Flavodoxin/NO_synth"/>
</dbReference>
<dbReference type="InterPro" id="IPR052200">
    <property type="entry name" value="Protoporphyrinogen_IX_DH"/>
</dbReference>
<name>A0A1H0DVF9_9FIRM</name>
<feature type="domain" description="Flavodoxin-like" evidence="1">
    <location>
        <begin position="4"/>
        <end position="151"/>
    </location>
</feature>
<dbReference type="OrthoDB" id="2146857at2"/>
<organism evidence="2 3">
    <name type="scientific">Acetanaerobacterium elongatum</name>
    <dbReference type="NCBI Taxonomy" id="258515"/>
    <lineage>
        <taxon>Bacteria</taxon>
        <taxon>Bacillati</taxon>
        <taxon>Bacillota</taxon>
        <taxon>Clostridia</taxon>
        <taxon>Eubacteriales</taxon>
        <taxon>Oscillospiraceae</taxon>
        <taxon>Acetanaerobacterium</taxon>
    </lineage>
</organism>
<protein>
    <submittedName>
        <fullName evidence="2">Protoporphyrinogen IX oxidase, menaquinone-dependent (Flavodoxin domain)</fullName>
    </submittedName>
</protein>
<dbReference type="Proteomes" id="UP000199182">
    <property type="component" value="Unassembled WGS sequence"/>
</dbReference>
<dbReference type="InterPro" id="IPR001226">
    <property type="entry name" value="Flavodoxin_CS"/>
</dbReference>
<dbReference type="GO" id="GO:0070819">
    <property type="term" value="F:menaquinone-dependent protoporphyrinogen oxidase activity"/>
    <property type="evidence" value="ECO:0007669"/>
    <property type="project" value="TreeGrafter"/>
</dbReference>
<keyword evidence="3" id="KW-1185">Reference proteome</keyword>
<evidence type="ECO:0000313" key="3">
    <source>
        <dbReference type="Proteomes" id="UP000199182"/>
    </source>
</evidence>
<evidence type="ECO:0000313" key="2">
    <source>
        <dbReference type="EMBL" id="SDN74016.1"/>
    </source>
</evidence>
<dbReference type="GO" id="GO:0010181">
    <property type="term" value="F:FMN binding"/>
    <property type="evidence" value="ECO:0007669"/>
    <property type="project" value="InterPro"/>
</dbReference>
<gene>
    <name evidence="2" type="ORF">SAMN05192585_13032</name>
</gene>